<evidence type="ECO:0000256" key="3">
    <source>
        <dbReference type="ARBA" id="ARBA00022692"/>
    </source>
</evidence>
<dbReference type="InterPro" id="IPR051449">
    <property type="entry name" value="ABC-2_transporter_component"/>
</dbReference>
<protein>
    <submittedName>
        <fullName evidence="7">ABC-2 type transport system permease protein</fullName>
    </submittedName>
</protein>
<gene>
    <name evidence="7" type="ORF">SAMN05216323_103135</name>
</gene>
<feature type="transmembrane region" description="Helical" evidence="6">
    <location>
        <begin position="134"/>
        <end position="153"/>
    </location>
</feature>
<organism evidence="7 8">
    <name type="scientific">Williamwhitmania taraxaci</name>
    <dbReference type="NCBI Taxonomy" id="1640674"/>
    <lineage>
        <taxon>Bacteria</taxon>
        <taxon>Pseudomonadati</taxon>
        <taxon>Bacteroidota</taxon>
        <taxon>Bacteroidia</taxon>
        <taxon>Bacteroidales</taxon>
        <taxon>Williamwhitmaniaceae</taxon>
        <taxon>Williamwhitmania</taxon>
    </lineage>
</organism>
<evidence type="ECO:0000256" key="5">
    <source>
        <dbReference type="ARBA" id="ARBA00023136"/>
    </source>
</evidence>
<comment type="subcellular location">
    <subcellularLocation>
        <location evidence="1">Cell membrane</location>
        <topology evidence="1">Multi-pass membrane protein</topology>
    </subcellularLocation>
</comment>
<dbReference type="PANTHER" id="PTHR30294">
    <property type="entry name" value="MEMBRANE COMPONENT OF ABC TRANSPORTER YHHJ-RELATED"/>
    <property type="match status" value="1"/>
</dbReference>
<dbReference type="EMBL" id="FMYP01000031">
    <property type="protein sequence ID" value="SDC43635.1"/>
    <property type="molecule type" value="Genomic_DNA"/>
</dbReference>
<feature type="transmembrane region" description="Helical" evidence="6">
    <location>
        <begin position="165"/>
        <end position="182"/>
    </location>
</feature>
<evidence type="ECO:0000256" key="6">
    <source>
        <dbReference type="SAM" id="Phobius"/>
    </source>
</evidence>
<dbReference type="NCBIfam" id="TIGR03518">
    <property type="entry name" value="ABC_perm_GldF"/>
    <property type="match status" value="1"/>
</dbReference>
<feature type="transmembrane region" description="Helical" evidence="6">
    <location>
        <begin position="56"/>
        <end position="74"/>
    </location>
</feature>
<feature type="transmembrane region" description="Helical" evidence="6">
    <location>
        <begin position="12"/>
        <end position="36"/>
    </location>
</feature>
<proteinExistence type="predicted"/>
<dbReference type="GO" id="GO:0140359">
    <property type="term" value="F:ABC-type transporter activity"/>
    <property type="evidence" value="ECO:0007669"/>
    <property type="project" value="InterPro"/>
</dbReference>
<accession>A0A1G6LLJ2</accession>
<dbReference type="GO" id="GO:0005886">
    <property type="term" value="C:plasma membrane"/>
    <property type="evidence" value="ECO:0007669"/>
    <property type="project" value="UniProtKB-SubCell"/>
</dbReference>
<sequence length="242" mass="27070">MFQIFAKEVRLFFSSLTGYIAILVFLVANGLFMWVFPGEMNVLDAGYSSMDTLFMLAPWVFLFLVPAITMRTFSEEHKAGTLELLLTKPITEMELVMGKFLASVFLVFCAIVPTLIFFFSVYSLGNPVGNIDLGGTWGSFLGLFFLASAYVAIGIFTSTLSTNQIVSFILSMLLSFTLYLGFEFIGTIQALRGIESTVVWLGINDHYKSMSRGVIDSRDVIYFLSVSAIFLFASKLILQRRK</sequence>
<reference evidence="7 8" key="1">
    <citation type="submission" date="2016-09" db="EMBL/GenBank/DDBJ databases">
        <authorList>
            <person name="Capua I."/>
            <person name="De Benedictis P."/>
            <person name="Joannis T."/>
            <person name="Lombin L.H."/>
            <person name="Cattoli G."/>
        </authorList>
    </citation>
    <scope>NUCLEOTIDE SEQUENCE [LARGE SCALE GENOMIC DNA]</scope>
    <source>
        <strain evidence="7 8">A7P-90m</strain>
    </source>
</reference>
<dbReference type="OrthoDB" id="9794512at2"/>
<dbReference type="InterPro" id="IPR019860">
    <property type="entry name" value="Motility-assoc_ABC_perm_GldF"/>
</dbReference>
<dbReference type="STRING" id="1640674.SAMN05216323_103135"/>
<evidence type="ECO:0000256" key="1">
    <source>
        <dbReference type="ARBA" id="ARBA00004651"/>
    </source>
</evidence>
<evidence type="ECO:0000313" key="8">
    <source>
        <dbReference type="Proteomes" id="UP000199452"/>
    </source>
</evidence>
<keyword evidence="3 6" id="KW-0812">Transmembrane</keyword>
<keyword evidence="5 6" id="KW-0472">Membrane</keyword>
<dbReference type="PANTHER" id="PTHR30294:SF29">
    <property type="entry name" value="MULTIDRUG ABC TRANSPORTER PERMEASE YBHS-RELATED"/>
    <property type="match status" value="1"/>
</dbReference>
<name>A0A1G6LLJ2_9BACT</name>
<keyword evidence="8" id="KW-1185">Reference proteome</keyword>
<dbReference type="Pfam" id="PF12679">
    <property type="entry name" value="ABC2_membrane_2"/>
    <property type="match status" value="1"/>
</dbReference>
<evidence type="ECO:0000256" key="4">
    <source>
        <dbReference type="ARBA" id="ARBA00022989"/>
    </source>
</evidence>
<evidence type="ECO:0000313" key="7">
    <source>
        <dbReference type="EMBL" id="SDC43635.1"/>
    </source>
</evidence>
<dbReference type="RefSeq" id="WP_092438318.1">
    <property type="nucleotide sequence ID" value="NZ_FMYP01000031.1"/>
</dbReference>
<dbReference type="Proteomes" id="UP000199452">
    <property type="component" value="Unassembled WGS sequence"/>
</dbReference>
<feature type="transmembrane region" description="Helical" evidence="6">
    <location>
        <begin position="95"/>
        <end position="122"/>
    </location>
</feature>
<feature type="transmembrane region" description="Helical" evidence="6">
    <location>
        <begin position="220"/>
        <end position="238"/>
    </location>
</feature>
<evidence type="ECO:0000256" key="2">
    <source>
        <dbReference type="ARBA" id="ARBA00022475"/>
    </source>
</evidence>
<keyword evidence="4 6" id="KW-1133">Transmembrane helix</keyword>
<dbReference type="AlphaFoldDB" id="A0A1G6LLJ2"/>
<keyword evidence="2" id="KW-1003">Cell membrane</keyword>